<dbReference type="GO" id="GO:0015105">
    <property type="term" value="F:arsenite transmembrane transporter activity"/>
    <property type="evidence" value="ECO:0007669"/>
    <property type="project" value="InterPro"/>
</dbReference>
<dbReference type="Pfam" id="PF03600">
    <property type="entry name" value="CitMHS"/>
    <property type="match status" value="1"/>
</dbReference>
<dbReference type="InterPro" id="IPR000802">
    <property type="entry name" value="Arsenical_pump_ArsB"/>
</dbReference>
<feature type="transmembrane region" description="Helical" evidence="8">
    <location>
        <begin position="275"/>
        <end position="294"/>
    </location>
</feature>
<feature type="domain" description="Citrate transporter-like" evidence="9">
    <location>
        <begin position="24"/>
        <end position="354"/>
    </location>
</feature>
<comment type="subcellular location">
    <subcellularLocation>
        <location evidence="1">Cell membrane</location>
        <topology evidence="1">Multi-pass membrane protein</topology>
    </subcellularLocation>
</comment>
<evidence type="ECO:0000313" key="10">
    <source>
        <dbReference type="EMBL" id="SJN09331.1"/>
    </source>
</evidence>
<keyword evidence="5 8" id="KW-0812">Transmembrane</keyword>
<proteinExistence type="inferred from homology"/>
<feature type="transmembrane region" description="Helical" evidence="8">
    <location>
        <begin position="392"/>
        <end position="411"/>
    </location>
</feature>
<comment type="caution">
    <text evidence="10">The sequence shown here is derived from an EMBL/GenBank/DDBJ whole genome shotgun (WGS) entry which is preliminary data.</text>
</comment>
<evidence type="ECO:0000256" key="4">
    <source>
        <dbReference type="ARBA" id="ARBA00022475"/>
    </source>
</evidence>
<gene>
    <name evidence="10" type="ORF">CZ787_01280</name>
</gene>
<feature type="transmembrane region" description="Helical" evidence="8">
    <location>
        <begin position="94"/>
        <end position="123"/>
    </location>
</feature>
<accession>A0A1R4HP61</accession>
<keyword evidence="3" id="KW-0813">Transport</keyword>
<evidence type="ECO:0000256" key="2">
    <source>
        <dbReference type="ARBA" id="ARBA00009843"/>
    </source>
</evidence>
<dbReference type="Proteomes" id="UP000196331">
    <property type="component" value="Unassembled WGS sequence"/>
</dbReference>
<feature type="transmembrane region" description="Helical" evidence="8">
    <location>
        <begin position="135"/>
        <end position="155"/>
    </location>
</feature>
<evidence type="ECO:0000256" key="5">
    <source>
        <dbReference type="ARBA" id="ARBA00022692"/>
    </source>
</evidence>
<dbReference type="PANTHER" id="PTHR43302:SF5">
    <property type="entry name" value="TRANSPORTER ARSB-RELATED"/>
    <property type="match status" value="1"/>
</dbReference>
<dbReference type="OrthoDB" id="9809303at2"/>
<evidence type="ECO:0000256" key="3">
    <source>
        <dbReference type="ARBA" id="ARBA00022448"/>
    </source>
</evidence>
<feature type="transmembrane region" description="Helical" evidence="8">
    <location>
        <begin position="348"/>
        <end position="372"/>
    </location>
</feature>
<keyword evidence="6 8" id="KW-1133">Transmembrane helix</keyword>
<feature type="transmembrane region" description="Helical" evidence="8">
    <location>
        <begin position="314"/>
        <end position="336"/>
    </location>
</feature>
<keyword evidence="4" id="KW-1003">Cell membrane</keyword>
<evidence type="ECO:0000256" key="7">
    <source>
        <dbReference type="ARBA" id="ARBA00023136"/>
    </source>
</evidence>
<feature type="transmembrane region" description="Helical" evidence="8">
    <location>
        <begin position="57"/>
        <end position="82"/>
    </location>
</feature>
<keyword evidence="7 8" id="KW-0472">Membrane</keyword>
<evidence type="ECO:0000313" key="11">
    <source>
        <dbReference type="Proteomes" id="UP000196331"/>
    </source>
</evidence>
<name>A0A1R4HP61_9GAMM</name>
<comment type="similarity">
    <text evidence="2">Belongs to the CitM (TC 2.A.11) transporter family.</text>
</comment>
<organism evidence="10 11">
    <name type="scientific">Halomonas citrativorans</name>
    <dbReference type="NCBI Taxonomy" id="2742612"/>
    <lineage>
        <taxon>Bacteria</taxon>
        <taxon>Pseudomonadati</taxon>
        <taxon>Pseudomonadota</taxon>
        <taxon>Gammaproteobacteria</taxon>
        <taxon>Oceanospirillales</taxon>
        <taxon>Halomonadaceae</taxon>
        <taxon>Halomonas</taxon>
    </lineage>
</organism>
<dbReference type="GO" id="GO:0005886">
    <property type="term" value="C:plasma membrane"/>
    <property type="evidence" value="ECO:0007669"/>
    <property type="project" value="UniProtKB-SubCell"/>
</dbReference>
<dbReference type="RefSeq" id="WP_087105513.1">
    <property type="nucleotide sequence ID" value="NZ_FUKM01000003.1"/>
</dbReference>
<evidence type="ECO:0000256" key="8">
    <source>
        <dbReference type="SAM" id="Phobius"/>
    </source>
</evidence>
<feature type="transmembrane region" description="Helical" evidence="8">
    <location>
        <begin position="28"/>
        <end position="45"/>
    </location>
</feature>
<dbReference type="PRINTS" id="PR00758">
    <property type="entry name" value="ARSENICPUMP"/>
</dbReference>
<dbReference type="InterPro" id="IPR004680">
    <property type="entry name" value="Cit_transptr-like_dom"/>
</dbReference>
<dbReference type="AlphaFoldDB" id="A0A1R4HP61"/>
<dbReference type="EMBL" id="FUKM01000003">
    <property type="protein sequence ID" value="SJN09331.1"/>
    <property type="molecule type" value="Genomic_DNA"/>
</dbReference>
<feature type="transmembrane region" description="Helical" evidence="8">
    <location>
        <begin position="175"/>
        <end position="195"/>
    </location>
</feature>
<dbReference type="PANTHER" id="PTHR43302">
    <property type="entry name" value="TRANSPORTER ARSB-RELATED"/>
    <property type="match status" value="1"/>
</dbReference>
<evidence type="ECO:0000256" key="6">
    <source>
        <dbReference type="ARBA" id="ARBA00022989"/>
    </source>
</evidence>
<sequence>MDITVIIFLLVYLALALGHLPGFRVDRTGAAVVGAVAMIGFQRITDEAAWNAIDYETIGLLFGLMIVSGAFSVSGFYAWLASKVASMDVSPPRLLALLVITGAGLSAVLTNDVVVVAMTPLLVSITLSRGLNPTPFLLAFCFATNTGSVATIIGSPQNMIAAQALGLSFTGFMKVALVPALLSLPLVWGVVALLYRGNWKLAPHNSSVPRESPAPIASMDRRETLKAAIVTIGVISAFVFSDLPRELIALSAAGIILVNRRLSSKEVLGTVDGNLLLLLMGLFVVNAALAQTGMPQKIITEMQAAGIDFSDPTTLFIVGSVLSNVIGNNPAVMLLAPFLQHSGDVDALGAALALSTGFSSNLIIFGSLAGIIVVEQAASRGITISMREFCRAGVPVAAACIVLALAWITLLTA</sequence>
<evidence type="ECO:0000256" key="1">
    <source>
        <dbReference type="ARBA" id="ARBA00004651"/>
    </source>
</evidence>
<evidence type="ECO:0000259" key="9">
    <source>
        <dbReference type="Pfam" id="PF03600"/>
    </source>
</evidence>
<protein>
    <submittedName>
        <fullName evidence="10">Arsenic efflux pump protein</fullName>
    </submittedName>
</protein>
<reference evidence="10 11" key="1">
    <citation type="submission" date="2017-02" db="EMBL/GenBank/DDBJ databases">
        <authorList>
            <person name="Dridi B."/>
        </authorList>
    </citation>
    <scope>NUCLEOTIDE SEQUENCE [LARGE SCALE GENOMIC DNA]</scope>
    <source>
        <strain evidence="10 11">JB380</strain>
    </source>
</reference>